<proteinExistence type="predicted"/>
<dbReference type="EMBL" id="CP033433">
    <property type="protein sequence ID" value="AYQ72581.1"/>
    <property type="molecule type" value="Genomic_DNA"/>
</dbReference>
<dbReference type="PANTHER" id="PTHR30383:SF5">
    <property type="entry name" value="SGNH HYDROLASE-TYPE ESTERASE DOMAIN-CONTAINING PROTEIN"/>
    <property type="match status" value="1"/>
</dbReference>
<dbReference type="SUPFAM" id="SSF52266">
    <property type="entry name" value="SGNH hydrolase"/>
    <property type="match status" value="1"/>
</dbReference>
<evidence type="ECO:0000259" key="1">
    <source>
        <dbReference type="Pfam" id="PF13472"/>
    </source>
</evidence>
<feature type="domain" description="SGNH hydrolase-type esterase" evidence="1">
    <location>
        <begin position="11"/>
        <end position="200"/>
    </location>
</feature>
<organism evidence="2 3">
    <name type="scientific">Cohnella candidum</name>
    <dbReference type="NCBI Taxonomy" id="2674991"/>
    <lineage>
        <taxon>Bacteria</taxon>
        <taxon>Bacillati</taxon>
        <taxon>Bacillota</taxon>
        <taxon>Bacilli</taxon>
        <taxon>Bacillales</taxon>
        <taxon>Paenibacillaceae</taxon>
        <taxon>Cohnella</taxon>
    </lineage>
</organism>
<sequence>MKLQNGEKLLFIGDSITDAERQRPDGEGLFQALGKGYVSLVDAFLQASYPELGIRVVNMGTSGNTVRDLEQRWETDVEQRKPDWLSIMIGTNDVWRQFDTPFIREWHVLPDEYEATYRRLVERTLPQVKGLVLMTPFYLEPNPSDAMRKRMEEYGAIVRKLAEEYGTLFVDTQAAFDRVLTHLYAATLAWDRVHPGTAGHMILARTFLGAIGFDWNRG</sequence>
<keyword evidence="3" id="KW-1185">Reference proteome</keyword>
<gene>
    <name evidence="2" type="ORF">EAV92_08390</name>
</gene>
<dbReference type="GO" id="GO:0004622">
    <property type="term" value="F:phosphatidylcholine lysophospholipase activity"/>
    <property type="evidence" value="ECO:0007669"/>
    <property type="project" value="TreeGrafter"/>
</dbReference>
<dbReference type="Proteomes" id="UP000269097">
    <property type="component" value="Chromosome"/>
</dbReference>
<dbReference type="RefSeq" id="WP_123040641.1">
    <property type="nucleotide sequence ID" value="NZ_CP033433.1"/>
</dbReference>
<dbReference type="InterPro" id="IPR051532">
    <property type="entry name" value="Ester_Hydrolysis_Enzymes"/>
</dbReference>
<reference evidence="2 3" key="1">
    <citation type="submission" date="2018-10" db="EMBL/GenBank/DDBJ databases">
        <title>Genome Sequence of Cohnella sp.</title>
        <authorList>
            <person name="Srinivasan S."/>
            <person name="Kim M.K."/>
        </authorList>
    </citation>
    <scope>NUCLEOTIDE SEQUENCE [LARGE SCALE GENOMIC DNA]</scope>
    <source>
        <strain evidence="2 3">18JY8-7</strain>
    </source>
</reference>
<name>A0A3G3JXK0_9BACL</name>
<dbReference type="InterPro" id="IPR013830">
    <property type="entry name" value="SGNH_hydro"/>
</dbReference>
<dbReference type="InterPro" id="IPR036514">
    <property type="entry name" value="SGNH_hydro_sf"/>
</dbReference>
<accession>A0A3G3JXK0</accession>
<dbReference type="CDD" id="cd01834">
    <property type="entry name" value="SGNH_hydrolase_like_2"/>
    <property type="match status" value="1"/>
</dbReference>
<dbReference type="Gene3D" id="3.40.50.1110">
    <property type="entry name" value="SGNH hydrolase"/>
    <property type="match status" value="1"/>
</dbReference>
<evidence type="ECO:0000313" key="3">
    <source>
        <dbReference type="Proteomes" id="UP000269097"/>
    </source>
</evidence>
<protein>
    <submittedName>
        <fullName evidence="2">GDSL family lipase</fullName>
    </submittedName>
</protein>
<evidence type="ECO:0000313" key="2">
    <source>
        <dbReference type="EMBL" id="AYQ72581.1"/>
    </source>
</evidence>
<dbReference type="KEGG" id="coh:EAV92_08390"/>
<dbReference type="AlphaFoldDB" id="A0A3G3JXK0"/>
<dbReference type="Pfam" id="PF13472">
    <property type="entry name" value="Lipase_GDSL_2"/>
    <property type="match status" value="1"/>
</dbReference>
<dbReference type="PANTHER" id="PTHR30383">
    <property type="entry name" value="THIOESTERASE 1/PROTEASE 1/LYSOPHOSPHOLIPASE L1"/>
    <property type="match status" value="1"/>
</dbReference>